<keyword evidence="2 6" id="KW-0328">Glycosyltransferase</keyword>
<feature type="transmembrane region" description="Helical" evidence="4">
    <location>
        <begin position="348"/>
        <end position="368"/>
    </location>
</feature>
<keyword evidence="4" id="KW-0812">Transmembrane</keyword>
<dbReference type="AlphaFoldDB" id="A0A9X2KW04"/>
<reference evidence="6" key="1">
    <citation type="submission" date="2022-07" db="EMBL/GenBank/DDBJ databases">
        <title>Gramela sediminis sp. nov., isolated from deep-sea sediment of the Indian Ocean.</title>
        <authorList>
            <person name="Shi H."/>
        </authorList>
    </citation>
    <scope>NUCLEOTIDE SEQUENCE</scope>
    <source>
        <strain evidence="6">GC03-9</strain>
    </source>
</reference>
<feature type="domain" description="Glycosyltransferase 2-like" evidence="5">
    <location>
        <begin position="43"/>
        <end position="217"/>
    </location>
</feature>
<dbReference type="Proteomes" id="UP001155280">
    <property type="component" value="Unassembled WGS sequence"/>
</dbReference>
<keyword evidence="7" id="KW-1185">Reference proteome</keyword>
<dbReference type="Pfam" id="PF00535">
    <property type="entry name" value="Glycos_transf_2"/>
    <property type="match status" value="1"/>
</dbReference>
<evidence type="ECO:0000259" key="5">
    <source>
        <dbReference type="Pfam" id="PF00535"/>
    </source>
</evidence>
<dbReference type="RefSeq" id="WP_241550782.1">
    <property type="nucleotide sequence ID" value="NZ_JANCNS010000001.1"/>
</dbReference>
<dbReference type="SUPFAM" id="SSF53448">
    <property type="entry name" value="Nucleotide-diphospho-sugar transferases"/>
    <property type="match status" value="1"/>
</dbReference>
<keyword evidence="3 6" id="KW-0808">Transferase</keyword>
<feature type="transmembrane region" description="Helical" evidence="4">
    <location>
        <begin position="6"/>
        <end position="25"/>
    </location>
</feature>
<evidence type="ECO:0000313" key="7">
    <source>
        <dbReference type="Proteomes" id="UP001155280"/>
    </source>
</evidence>
<dbReference type="Gene3D" id="3.90.550.10">
    <property type="entry name" value="Spore Coat Polysaccharide Biosynthesis Protein SpsA, Chain A"/>
    <property type="match status" value="1"/>
</dbReference>
<organism evidence="6 7">
    <name type="scientific">Christiangramia oceanisediminis</name>
    <dbReference type="NCBI Taxonomy" id="2920386"/>
    <lineage>
        <taxon>Bacteria</taxon>
        <taxon>Pseudomonadati</taxon>
        <taxon>Bacteroidota</taxon>
        <taxon>Flavobacteriia</taxon>
        <taxon>Flavobacteriales</taxon>
        <taxon>Flavobacteriaceae</taxon>
        <taxon>Christiangramia</taxon>
    </lineage>
</organism>
<comment type="caution">
    <text evidence="6">The sequence shown here is derived from an EMBL/GenBank/DDBJ whole genome shotgun (WGS) entry which is preliminary data.</text>
</comment>
<dbReference type="PANTHER" id="PTHR43630">
    <property type="entry name" value="POLY-BETA-1,6-N-ACETYL-D-GLUCOSAMINE SYNTHASE"/>
    <property type="match status" value="1"/>
</dbReference>
<dbReference type="GO" id="GO:0016757">
    <property type="term" value="F:glycosyltransferase activity"/>
    <property type="evidence" value="ECO:0007669"/>
    <property type="project" value="UniProtKB-KW"/>
</dbReference>
<dbReference type="EMBL" id="JANCNS010000001">
    <property type="protein sequence ID" value="MCP9198779.1"/>
    <property type="molecule type" value="Genomic_DNA"/>
</dbReference>
<evidence type="ECO:0000256" key="4">
    <source>
        <dbReference type="SAM" id="Phobius"/>
    </source>
</evidence>
<keyword evidence="4" id="KW-1133">Transmembrane helix</keyword>
<accession>A0A9X2KW04</accession>
<feature type="transmembrane region" description="Helical" evidence="4">
    <location>
        <begin position="288"/>
        <end position="310"/>
    </location>
</feature>
<dbReference type="InterPro" id="IPR001173">
    <property type="entry name" value="Glyco_trans_2-like"/>
</dbReference>
<evidence type="ECO:0000256" key="2">
    <source>
        <dbReference type="ARBA" id="ARBA00022676"/>
    </source>
</evidence>
<name>A0A9X2KW04_9FLAO</name>
<protein>
    <submittedName>
        <fullName evidence="6">Glycosyltransferase</fullName>
        <ecNumber evidence="6">2.4.-.-</ecNumber>
    </submittedName>
</protein>
<dbReference type="CDD" id="cd04192">
    <property type="entry name" value="GT_2_like_e"/>
    <property type="match status" value="1"/>
</dbReference>
<gene>
    <name evidence="6" type="ORF">MKO06_02595</name>
</gene>
<comment type="similarity">
    <text evidence="1">Belongs to the glycosyltransferase 2 family.</text>
</comment>
<dbReference type="PANTHER" id="PTHR43630:SF1">
    <property type="entry name" value="POLY-BETA-1,6-N-ACETYL-D-GLUCOSAMINE SYNTHASE"/>
    <property type="match status" value="1"/>
</dbReference>
<evidence type="ECO:0000256" key="1">
    <source>
        <dbReference type="ARBA" id="ARBA00006739"/>
    </source>
</evidence>
<keyword evidence="4" id="KW-0472">Membrane</keyword>
<dbReference type="EC" id="2.4.-.-" evidence="6"/>
<proteinExistence type="inferred from homology"/>
<sequence>MILVILLVLVTACYTGLLAAFIYGWKKLPDFELKKEIPKTSFSIIIPYRNEAENLPELFKSLSGLRYPSELYEIILVNDESEDDSLKLCEEFQESFPGLKIKLIENKRRTTSPKKDAVLTGIDQARFEYIVTTDADCIVPVKWLAGFDQQIQENDTKLIAGPVGFIGSADVRAKLFTRFEELDFLSLQATTIGSFGIEKGFMCNAANLGYSKSVFEKYNGYEGNEEIASGDDVFLLQKLNKAGEKVAFLKSPELIVQTRFQKSLRALIHQRLRWASKTSSFISKLAKFTGIIVFLMNFMLIFGAVMAFLGYTDYQYVLMAFLVKFNIDFIILYRAAKFFKREEILRSYLWGSIVYPFYTIYISILAMLTDYEWKGRRFNM</sequence>
<evidence type="ECO:0000256" key="3">
    <source>
        <dbReference type="ARBA" id="ARBA00022679"/>
    </source>
</evidence>
<evidence type="ECO:0000313" key="6">
    <source>
        <dbReference type="EMBL" id="MCP9198779.1"/>
    </source>
</evidence>
<dbReference type="InterPro" id="IPR029044">
    <property type="entry name" value="Nucleotide-diphossugar_trans"/>
</dbReference>